<accession>A0AAN9LYU5</accession>
<sequence length="100" mass="10944">MCYITQDSNGCLKFLLSLYSLANDGAKLTMERVHIVTDIVCRSNQNKRRTDGSNLDSRDEHTFSEGNFGRFKSQFFGSVASTSGGNGYDLIGGCDGCFVP</sequence>
<dbReference type="AlphaFoldDB" id="A0AAN9LYU5"/>
<name>A0AAN9LYU5_CANGL</name>
<evidence type="ECO:0000313" key="1">
    <source>
        <dbReference type="EMBL" id="KAK7344306.1"/>
    </source>
</evidence>
<gene>
    <name evidence="1" type="ORF">VNO77_13758</name>
</gene>
<comment type="caution">
    <text evidence="1">The sequence shown here is derived from an EMBL/GenBank/DDBJ whole genome shotgun (WGS) entry which is preliminary data.</text>
</comment>
<organism evidence="1 2">
    <name type="scientific">Canavalia gladiata</name>
    <name type="common">Sword bean</name>
    <name type="synonym">Dolichos gladiatus</name>
    <dbReference type="NCBI Taxonomy" id="3824"/>
    <lineage>
        <taxon>Eukaryota</taxon>
        <taxon>Viridiplantae</taxon>
        <taxon>Streptophyta</taxon>
        <taxon>Embryophyta</taxon>
        <taxon>Tracheophyta</taxon>
        <taxon>Spermatophyta</taxon>
        <taxon>Magnoliopsida</taxon>
        <taxon>eudicotyledons</taxon>
        <taxon>Gunneridae</taxon>
        <taxon>Pentapetalae</taxon>
        <taxon>rosids</taxon>
        <taxon>fabids</taxon>
        <taxon>Fabales</taxon>
        <taxon>Fabaceae</taxon>
        <taxon>Papilionoideae</taxon>
        <taxon>50 kb inversion clade</taxon>
        <taxon>NPAAA clade</taxon>
        <taxon>indigoferoid/millettioid clade</taxon>
        <taxon>Phaseoleae</taxon>
        <taxon>Canavalia</taxon>
    </lineage>
</organism>
<keyword evidence="2" id="KW-1185">Reference proteome</keyword>
<reference evidence="1 2" key="1">
    <citation type="submission" date="2024-01" db="EMBL/GenBank/DDBJ databases">
        <title>The genomes of 5 underutilized Papilionoideae crops provide insights into root nodulation and disease resistanc.</title>
        <authorList>
            <person name="Jiang F."/>
        </authorList>
    </citation>
    <scope>NUCLEOTIDE SEQUENCE [LARGE SCALE GENOMIC DNA]</scope>
    <source>
        <strain evidence="1">LVBAO_FW01</strain>
        <tissue evidence="1">Leaves</tissue>
    </source>
</reference>
<evidence type="ECO:0000313" key="2">
    <source>
        <dbReference type="Proteomes" id="UP001367508"/>
    </source>
</evidence>
<protein>
    <submittedName>
        <fullName evidence="1">Uncharacterized protein</fullName>
    </submittedName>
</protein>
<dbReference type="EMBL" id="JAYMYQ010000003">
    <property type="protein sequence ID" value="KAK7344306.1"/>
    <property type="molecule type" value="Genomic_DNA"/>
</dbReference>
<dbReference type="Proteomes" id="UP001367508">
    <property type="component" value="Unassembled WGS sequence"/>
</dbReference>
<proteinExistence type="predicted"/>